<evidence type="ECO:0000256" key="1">
    <source>
        <dbReference type="ARBA" id="ARBA00004141"/>
    </source>
</evidence>
<feature type="transmembrane region" description="Helical" evidence="5">
    <location>
        <begin position="152"/>
        <end position="171"/>
    </location>
</feature>
<feature type="transmembrane region" description="Helical" evidence="5">
    <location>
        <begin position="183"/>
        <end position="201"/>
    </location>
</feature>
<feature type="transmembrane region" description="Helical" evidence="5">
    <location>
        <begin position="344"/>
        <end position="370"/>
    </location>
</feature>
<dbReference type="PANTHER" id="PTHR23507">
    <property type="entry name" value="ZGC:174356"/>
    <property type="match status" value="1"/>
</dbReference>
<dbReference type="GO" id="GO:0016020">
    <property type="term" value="C:membrane"/>
    <property type="evidence" value="ECO:0007669"/>
    <property type="project" value="UniProtKB-SubCell"/>
</dbReference>
<dbReference type="GO" id="GO:0022857">
    <property type="term" value="F:transmembrane transporter activity"/>
    <property type="evidence" value="ECO:0007669"/>
    <property type="project" value="InterPro"/>
</dbReference>
<dbReference type="Proteomes" id="UP000494163">
    <property type="component" value="Chromosome 3R"/>
</dbReference>
<dbReference type="AlphaFoldDB" id="A0A0M4ES05"/>
<feature type="transmembrane region" description="Helical" evidence="5">
    <location>
        <begin position="523"/>
        <end position="545"/>
    </location>
</feature>
<accession>A0A0M4ES05</accession>
<feature type="transmembrane region" description="Helical" evidence="5">
    <location>
        <begin position="213"/>
        <end position="235"/>
    </location>
</feature>
<keyword evidence="2 5" id="KW-0812">Transmembrane</keyword>
<feature type="transmembrane region" description="Helical" evidence="5">
    <location>
        <begin position="468"/>
        <end position="487"/>
    </location>
</feature>
<dbReference type="Pfam" id="PF07690">
    <property type="entry name" value="MFS_1"/>
    <property type="match status" value="1"/>
</dbReference>
<feature type="transmembrane region" description="Helical" evidence="5">
    <location>
        <begin position="438"/>
        <end position="462"/>
    </location>
</feature>
<dbReference type="InterPro" id="IPR011701">
    <property type="entry name" value="MFS"/>
</dbReference>
<dbReference type="SUPFAM" id="SSF103473">
    <property type="entry name" value="MFS general substrate transporter"/>
    <property type="match status" value="1"/>
</dbReference>
<feature type="transmembrane region" description="Helical" evidence="5">
    <location>
        <begin position="20"/>
        <end position="41"/>
    </location>
</feature>
<keyword evidence="4 5" id="KW-0472">Membrane</keyword>
<evidence type="ECO:0000256" key="2">
    <source>
        <dbReference type="ARBA" id="ARBA00022692"/>
    </source>
</evidence>
<evidence type="ECO:0000256" key="4">
    <source>
        <dbReference type="ARBA" id="ARBA00023136"/>
    </source>
</evidence>
<name>A0A0M4ES05_DROBS</name>
<feature type="transmembrane region" description="Helical" evidence="5">
    <location>
        <begin position="390"/>
        <end position="417"/>
    </location>
</feature>
<sequence length="558" mass="62470">MVESASISQLYERLKAMEWHALFHMFYLEPVVFVLIFSHVLSGTVMRNQIIYQTCTVSFQYNVSDCEQLDDKNAGPNIHAIETEIQSYVAEMFLSRTLIESIIPAVCGLFIGSWSDKYGRKPLLVISMIGKFNNSSTAAYIYNARLYNVKGFAGSALITTIICALSGNYAINPWWYTLAALPHSLLGGMCVFSVAGMCFLSDITDIKTRPYRMVFLELLVFIGLSSGTFLSSYVYAATNAAITQGISASCLIAATIFIIIWMPESLHIRLAEDAKAEAEQAAGQCEDATIEKPAKTTTNDLNLDQSKKQTEPEPEPAVGLFSTTHLKDMFKTCLEPREYNAREIIWLVTLAMFMTIFVVDGVMTVMYLYVRQQFHWSVREFTFFETISQLVSMLGALIGFLLLRKVFGLSVVTLALLSLCSDVFSNLIRGFATLPWHMYLSIVFGVFRSIGGPMCSTIVSNIVPASDLGKQIIIFYKLIVVNFFLQAKSFLLKTLCSPLRLLVIAAPLYTLIYQHSLAVCPGLFNFLNALLYLIAFIAIGCVLRFKLKHKQHYAKILK</sequence>
<feature type="transmembrane region" description="Helical" evidence="5">
    <location>
        <begin position="241"/>
        <end position="262"/>
    </location>
</feature>
<evidence type="ECO:0000313" key="7">
    <source>
        <dbReference type="Proteomes" id="UP000494163"/>
    </source>
</evidence>
<dbReference type="OrthoDB" id="430300at2759"/>
<dbReference type="EMBL" id="CP012526">
    <property type="protein sequence ID" value="ALC48026.1"/>
    <property type="molecule type" value="Genomic_DNA"/>
</dbReference>
<evidence type="ECO:0000256" key="5">
    <source>
        <dbReference type="SAM" id="Phobius"/>
    </source>
</evidence>
<dbReference type="InterPro" id="IPR036259">
    <property type="entry name" value="MFS_trans_sf"/>
</dbReference>
<organism evidence="6 7">
    <name type="scientific">Drosophila busckii</name>
    <name type="common">Fruit fly</name>
    <dbReference type="NCBI Taxonomy" id="30019"/>
    <lineage>
        <taxon>Eukaryota</taxon>
        <taxon>Metazoa</taxon>
        <taxon>Ecdysozoa</taxon>
        <taxon>Arthropoda</taxon>
        <taxon>Hexapoda</taxon>
        <taxon>Insecta</taxon>
        <taxon>Pterygota</taxon>
        <taxon>Neoptera</taxon>
        <taxon>Endopterygota</taxon>
        <taxon>Diptera</taxon>
        <taxon>Brachycera</taxon>
        <taxon>Muscomorpha</taxon>
        <taxon>Ephydroidea</taxon>
        <taxon>Drosophilidae</taxon>
        <taxon>Drosophila</taxon>
    </lineage>
</organism>
<proteinExistence type="predicted"/>
<dbReference type="PANTHER" id="PTHR23507:SF39">
    <property type="entry name" value="GH23453P-RELATED"/>
    <property type="match status" value="1"/>
</dbReference>
<protein>
    <submittedName>
        <fullName evidence="6">CG8008</fullName>
    </submittedName>
</protein>
<reference evidence="6 7" key="1">
    <citation type="submission" date="2015-08" db="EMBL/GenBank/DDBJ databases">
        <title>Ancestral chromatin configuration constrains chromatin evolution on differentiating sex chromosomes in Drosophila.</title>
        <authorList>
            <person name="Zhou Q."/>
            <person name="Bachtrog D."/>
        </authorList>
    </citation>
    <scope>NUCLEOTIDE SEQUENCE [LARGE SCALE GENOMIC DNA]</scope>
    <source>
        <tissue evidence="6">Whole larvae</tissue>
    </source>
</reference>
<evidence type="ECO:0000313" key="6">
    <source>
        <dbReference type="EMBL" id="ALC48026.1"/>
    </source>
</evidence>
<keyword evidence="7" id="KW-1185">Reference proteome</keyword>
<comment type="subcellular location">
    <subcellularLocation>
        <location evidence="1">Membrane</location>
        <topology evidence="1">Multi-pass membrane protein</topology>
    </subcellularLocation>
</comment>
<evidence type="ECO:0000256" key="3">
    <source>
        <dbReference type="ARBA" id="ARBA00022989"/>
    </source>
</evidence>
<keyword evidence="3 5" id="KW-1133">Transmembrane helix</keyword>
<dbReference type="OMA" id="NAREIIW"/>
<gene>
    <name evidence="6" type="ORF">Dbus_chr3Rg2776</name>
</gene>
<dbReference type="Gene3D" id="1.20.1250.20">
    <property type="entry name" value="MFS general substrate transporter like domains"/>
    <property type="match status" value="1"/>
</dbReference>